<dbReference type="SUPFAM" id="SSF50341">
    <property type="entry name" value="CheW-like"/>
    <property type="match status" value="1"/>
</dbReference>
<dbReference type="PROSITE" id="PS50851">
    <property type="entry name" value="CHEW"/>
    <property type="match status" value="1"/>
</dbReference>
<comment type="function">
    <text evidence="3">Involved in the transmission of sensory signals from the chemoreceptors to the flagellar motors. CheA is autophosphorylated; it can transfer its phosphate group to either CheB or CheY.</text>
</comment>
<proteinExistence type="predicted"/>
<dbReference type="FunFam" id="2.30.30.40:FF:000048">
    <property type="entry name" value="Chemotaxis protein CheA, putative"/>
    <property type="match status" value="1"/>
</dbReference>
<evidence type="ECO:0000313" key="6">
    <source>
        <dbReference type="Proteomes" id="UP000253562"/>
    </source>
</evidence>
<dbReference type="GO" id="GO:0007165">
    <property type="term" value="P:signal transduction"/>
    <property type="evidence" value="ECO:0007669"/>
    <property type="project" value="InterPro"/>
</dbReference>
<dbReference type="OrthoDB" id="9803176at2"/>
<dbReference type="SMART" id="SM00260">
    <property type="entry name" value="CheW"/>
    <property type="match status" value="1"/>
</dbReference>
<comment type="catalytic activity">
    <reaction evidence="1">
        <text>ATP + protein L-histidine = ADP + protein N-phospho-L-histidine.</text>
        <dbReference type="EC" id="2.7.13.3"/>
    </reaction>
</comment>
<comment type="caution">
    <text evidence="5">The sequence shown here is derived from an EMBL/GenBank/DDBJ whole genome shotgun (WGS) entry which is preliminary data.</text>
</comment>
<organism evidence="5 6">
    <name type="scientific">Bremerella cremea</name>
    <dbReference type="NCBI Taxonomy" id="1031537"/>
    <lineage>
        <taxon>Bacteria</taxon>
        <taxon>Pseudomonadati</taxon>
        <taxon>Planctomycetota</taxon>
        <taxon>Planctomycetia</taxon>
        <taxon>Pirellulales</taxon>
        <taxon>Pirellulaceae</taxon>
        <taxon>Bremerella</taxon>
    </lineage>
</organism>
<accession>A0A368KTZ7</accession>
<evidence type="ECO:0000256" key="3">
    <source>
        <dbReference type="ARBA" id="ARBA00035100"/>
    </source>
</evidence>
<dbReference type="InterPro" id="IPR002545">
    <property type="entry name" value="CheW-lke_dom"/>
</dbReference>
<reference evidence="5 6" key="1">
    <citation type="submission" date="2018-07" db="EMBL/GenBank/DDBJ databases">
        <title>Comparative genomes isolates from brazilian mangrove.</title>
        <authorList>
            <person name="De Araujo J.E."/>
            <person name="Taketani R.G."/>
            <person name="Silva M.C.P."/>
            <person name="Lourenco M.V."/>
            <person name="Oliveira V.M."/>
            <person name="Andreote F.D."/>
        </authorList>
    </citation>
    <scope>NUCLEOTIDE SEQUENCE [LARGE SCALE GENOMIC DNA]</scope>
    <source>
        <strain evidence="5 6">HEX PRIS-MGV</strain>
    </source>
</reference>
<sequence>MYCCAYLSLLSIVESLRPSSKQIVHMPNRRDVINVRGETVPLVFVHQLLGAPARSFDPCDGLVIVVEYNGRKFGLVVDELIGQLQVVMKSLEANYGRVNGIAGATILGDGRVAMIIDLAGIVRLASSLYMFFSSFWRLSSE</sequence>
<dbReference type="GO" id="GO:0004673">
    <property type="term" value="F:protein histidine kinase activity"/>
    <property type="evidence" value="ECO:0007669"/>
    <property type="project" value="UniProtKB-EC"/>
</dbReference>
<dbReference type="Pfam" id="PF01584">
    <property type="entry name" value="CheW"/>
    <property type="match status" value="1"/>
</dbReference>
<evidence type="ECO:0000256" key="2">
    <source>
        <dbReference type="ARBA" id="ARBA00012438"/>
    </source>
</evidence>
<gene>
    <name evidence="5" type="ORF">DTL42_01670</name>
</gene>
<protein>
    <recommendedName>
        <fullName evidence="2">histidine kinase</fullName>
        <ecNumber evidence="2">2.7.13.3</ecNumber>
    </recommendedName>
</protein>
<dbReference type="EMBL" id="QPEX01000010">
    <property type="protein sequence ID" value="RCS53903.1"/>
    <property type="molecule type" value="Genomic_DNA"/>
</dbReference>
<dbReference type="PANTHER" id="PTHR43395:SF10">
    <property type="entry name" value="CHEMOTAXIS PROTEIN CHEA"/>
    <property type="match status" value="1"/>
</dbReference>
<dbReference type="EC" id="2.7.13.3" evidence="2"/>
<dbReference type="CDD" id="cd00731">
    <property type="entry name" value="CheA_reg"/>
    <property type="match status" value="1"/>
</dbReference>
<dbReference type="GO" id="GO:0006935">
    <property type="term" value="P:chemotaxis"/>
    <property type="evidence" value="ECO:0007669"/>
    <property type="project" value="InterPro"/>
</dbReference>
<dbReference type="Proteomes" id="UP000253562">
    <property type="component" value="Unassembled WGS sequence"/>
</dbReference>
<evidence type="ECO:0000313" key="5">
    <source>
        <dbReference type="EMBL" id="RCS53903.1"/>
    </source>
</evidence>
<dbReference type="InterPro" id="IPR051315">
    <property type="entry name" value="Bact_Chemotaxis_CheA"/>
</dbReference>
<dbReference type="PANTHER" id="PTHR43395">
    <property type="entry name" value="SENSOR HISTIDINE KINASE CHEA"/>
    <property type="match status" value="1"/>
</dbReference>
<dbReference type="InterPro" id="IPR036061">
    <property type="entry name" value="CheW-like_dom_sf"/>
</dbReference>
<evidence type="ECO:0000259" key="4">
    <source>
        <dbReference type="PROSITE" id="PS50851"/>
    </source>
</evidence>
<evidence type="ECO:0000256" key="1">
    <source>
        <dbReference type="ARBA" id="ARBA00000085"/>
    </source>
</evidence>
<name>A0A368KTZ7_9BACT</name>
<dbReference type="AlphaFoldDB" id="A0A368KTZ7"/>
<feature type="domain" description="CheW-like" evidence="4">
    <location>
        <begin position="1"/>
        <end position="127"/>
    </location>
</feature>
<dbReference type="Gene3D" id="2.30.30.40">
    <property type="entry name" value="SH3 Domains"/>
    <property type="match status" value="1"/>
</dbReference>